<evidence type="ECO:0000256" key="1">
    <source>
        <dbReference type="SAM" id="Phobius"/>
    </source>
</evidence>
<reference evidence="2 3" key="1">
    <citation type="journal article" date="2021" name="Elife">
        <title>Chloroplast acquisition without the gene transfer in kleptoplastic sea slugs, Plakobranchus ocellatus.</title>
        <authorList>
            <person name="Maeda T."/>
            <person name="Takahashi S."/>
            <person name="Yoshida T."/>
            <person name="Shimamura S."/>
            <person name="Takaki Y."/>
            <person name="Nagai Y."/>
            <person name="Toyoda A."/>
            <person name="Suzuki Y."/>
            <person name="Arimoto A."/>
            <person name="Ishii H."/>
            <person name="Satoh N."/>
            <person name="Nishiyama T."/>
            <person name="Hasebe M."/>
            <person name="Maruyama T."/>
            <person name="Minagawa J."/>
            <person name="Obokata J."/>
            <person name="Shigenobu S."/>
        </authorList>
    </citation>
    <scope>NUCLEOTIDE SEQUENCE [LARGE SCALE GENOMIC DNA]</scope>
</reference>
<keyword evidence="1" id="KW-0472">Membrane</keyword>
<evidence type="ECO:0000313" key="3">
    <source>
        <dbReference type="Proteomes" id="UP000762676"/>
    </source>
</evidence>
<evidence type="ECO:0000313" key="2">
    <source>
        <dbReference type="EMBL" id="GFR89543.1"/>
    </source>
</evidence>
<gene>
    <name evidence="2" type="ORF">ElyMa_000796800</name>
</gene>
<proteinExistence type="predicted"/>
<dbReference type="Proteomes" id="UP000762676">
    <property type="component" value="Unassembled WGS sequence"/>
</dbReference>
<name>A0AAV4GUJ5_9GAST</name>
<dbReference type="EMBL" id="BMAT01001629">
    <property type="protein sequence ID" value="GFR89543.1"/>
    <property type="molecule type" value="Genomic_DNA"/>
</dbReference>
<feature type="transmembrane region" description="Helical" evidence="1">
    <location>
        <begin position="69"/>
        <end position="87"/>
    </location>
</feature>
<accession>A0AAV4GUJ5</accession>
<organism evidence="2 3">
    <name type="scientific">Elysia marginata</name>
    <dbReference type="NCBI Taxonomy" id="1093978"/>
    <lineage>
        <taxon>Eukaryota</taxon>
        <taxon>Metazoa</taxon>
        <taxon>Spiralia</taxon>
        <taxon>Lophotrochozoa</taxon>
        <taxon>Mollusca</taxon>
        <taxon>Gastropoda</taxon>
        <taxon>Heterobranchia</taxon>
        <taxon>Euthyneura</taxon>
        <taxon>Panpulmonata</taxon>
        <taxon>Sacoglossa</taxon>
        <taxon>Placobranchoidea</taxon>
        <taxon>Plakobranchidae</taxon>
        <taxon>Elysia</taxon>
    </lineage>
</organism>
<protein>
    <submittedName>
        <fullName evidence="2">Uncharacterized protein</fullName>
    </submittedName>
</protein>
<keyword evidence="3" id="KW-1185">Reference proteome</keyword>
<keyword evidence="1" id="KW-1133">Transmembrane helix</keyword>
<dbReference type="AlphaFoldDB" id="A0AAV4GUJ5"/>
<keyword evidence="1" id="KW-0812">Transmembrane</keyword>
<comment type="caution">
    <text evidence="2">The sequence shown here is derived from an EMBL/GenBank/DDBJ whole genome shotgun (WGS) entry which is preliminary data.</text>
</comment>
<sequence>MSCRTAKTVEYLDRHFRAAPQTCRPNFEEVLKTWKRPIASSTRRGSIFEVDTEIKRKKNRVQQKVERQMIAAAVIYFVVVVFSYFFVQRAYPKWQLDISLL</sequence>